<dbReference type="HOGENOM" id="CLU_788985_0_0_2"/>
<reference evidence="1 2" key="1">
    <citation type="journal article" date="2012" name="J. Bacteriol.">
        <title>Complete genome sequence of strain 1860, a crenarchaeon of the genus pyrobaculum able to grow with various electron acceptors.</title>
        <authorList>
            <person name="Mardanov A.V."/>
            <person name="Gumerov V.M."/>
            <person name="Slobodkina G.B."/>
            <person name="Beletsky A.V."/>
            <person name="Bonch-Osmolovskaya E.A."/>
            <person name="Ravin N.V."/>
            <person name="Skryabin K.G."/>
        </authorList>
    </citation>
    <scope>NUCLEOTIDE SEQUENCE [LARGE SCALE GENOMIC DNA]</scope>
    <source>
        <strain evidence="1 2">1860</strain>
    </source>
</reference>
<keyword evidence="2" id="KW-1185">Reference proteome</keyword>
<dbReference type="OrthoDB" id="30488at2157"/>
<dbReference type="Gene3D" id="2.120.10.30">
    <property type="entry name" value="TolB, C-terminal domain"/>
    <property type="match status" value="1"/>
</dbReference>
<dbReference type="EMBL" id="CP003098">
    <property type="protein sequence ID" value="AET34090.1"/>
    <property type="molecule type" value="Genomic_DNA"/>
</dbReference>
<proteinExistence type="predicted"/>
<protein>
    <submittedName>
        <fullName evidence="1">Uncharacterized protein</fullName>
    </submittedName>
</protein>
<evidence type="ECO:0000313" key="1">
    <source>
        <dbReference type="EMBL" id="AET34090.1"/>
    </source>
</evidence>
<dbReference type="InterPro" id="IPR011042">
    <property type="entry name" value="6-blade_b-propeller_TolB-like"/>
</dbReference>
<dbReference type="RefSeq" id="WP_014289915.1">
    <property type="nucleotide sequence ID" value="NC_016645.1"/>
</dbReference>
<sequence>MWLLVLALAASAWGGWISASVPGEAVSICSTDTHLYVVGYAYDVQTWRLVTRIEVRDKASGQLVKTYTEPGDLINSCVAIGGRLYLGRLFQISVYDPEPRRVDEIEPSEGANPPRGPGHPLLQITRLATDGSHIYVIGVVVEHGQGPLQSFIHKRSLNLTLLGERYFNLTLSGVGVNPVTGHVWAVGSAAEGNRSVWIVLILDQNLNTVREARPGEEGWPYGVVFDDEGNAYVYGPGGVVKMSKDGDVVSRAEGHYQRVLYSGGRLYLTRCNQLAVYDKNLKPLYTLETPLDTVNSLAVEEGRIYVAGQKAGKYTTAALESGGAPEPTLLLTALAAASIATALILKRLRKH</sequence>
<organism evidence="1 2">
    <name type="scientific">Pyrobaculum ferrireducens</name>
    <dbReference type="NCBI Taxonomy" id="1104324"/>
    <lineage>
        <taxon>Archaea</taxon>
        <taxon>Thermoproteota</taxon>
        <taxon>Thermoprotei</taxon>
        <taxon>Thermoproteales</taxon>
        <taxon>Thermoproteaceae</taxon>
        <taxon>Pyrobaculum</taxon>
    </lineage>
</organism>
<gene>
    <name evidence="1" type="ORF">P186_2706</name>
</gene>
<dbReference type="AlphaFoldDB" id="G7VEC0"/>
<accession>G7VEC0</accession>
<dbReference type="BioCyc" id="PSP1104324:GJSN-2650-MONOMER"/>
<dbReference type="SUPFAM" id="SSF63829">
    <property type="entry name" value="Calcium-dependent phosphotriesterase"/>
    <property type="match status" value="1"/>
</dbReference>
<dbReference type="GeneID" id="11594307"/>
<dbReference type="Proteomes" id="UP000005867">
    <property type="component" value="Chromosome"/>
</dbReference>
<dbReference type="eggNOG" id="arCOG10888">
    <property type="taxonomic scope" value="Archaea"/>
</dbReference>
<name>G7VEC0_9CREN</name>
<dbReference type="KEGG" id="pyr:P186_2706"/>
<evidence type="ECO:0000313" key="2">
    <source>
        <dbReference type="Proteomes" id="UP000005867"/>
    </source>
</evidence>